<keyword evidence="8" id="KW-1185">Reference proteome</keyword>
<dbReference type="CDD" id="cd02932">
    <property type="entry name" value="OYE_YqiM_FMN"/>
    <property type="match status" value="1"/>
</dbReference>
<feature type="domain" description="NADH:flavin oxidoreductase/NADH oxidase N-terminal" evidence="6">
    <location>
        <begin position="250"/>
        <end position="411"/>
    </location>
</feature>
<dbReference type="GO" id="GO:0050661">
    <property type="term" value="F:NADP binding"/>
    <property type="evidence" value="ECO:0007669"/>
    <property type="project" value="InterPro"/>
</dbReference>
<name>A0A2K3Q8V4_9HYPO</name>
<dbReference type="EMBL" id="NRSZ01001008">
    <property type="protein sequence ID" value="PNY23934.1"/>
    <property type="molecule type" value="Genomic_DNA"/>
</dbReference>
<evidence type="ECO:0000256" key="2">
    <source>
        <dbReference type="ARBA" id="ARBA00022630"/>
    </source>
</evidence>
<dbReference type="InterPro" id="IPR013785">
    <property type="entry name" value="Aldolase_TIM"/>
</dbReference>
<evidence type="ECO:0000259" key="6">
    <source>
        <dbReference type="Pfam" id="PF00724"/>
    </source>
</evidence>
<dbReference type="OrthoDB" id="72788at2759"/>
<organism evidence="7 8">
    <name type="scientific">Tolypocladium capitatum</name>
    <dbReference type="NCBI Taxonomy" id="45235"/>
    <lineage>
        <taxon>Eukaryota</taxon>
        <taxon>Fungi</taxon>
        <taxon>Dikarya</taxon>
        <taxon>Ascomycota</taxon>
        <taxon>Pezizomycotina</taxon>
        <taxon>Sordariomycetes</taxon>
        <taxon>Hypocreomycetidae</taxon>
        <taxon>Hypocreales</taxon>
        <taxon>Ophiocordycipitaceae</taxon>
        <taxon>Tolypocladium</taxon>
    </lineage>
</organism>
<dbReference type="AlphaFoldDB" id="A0A2K3Q8V4"/>
<dbReference type="Gene3D" id="3.20.20.70">
    <property type="entry name" value="Aldolase class I"/>
    <property type="match status" value="2"/>
</dbReference>
<proteinExistence type="predicted"/>
<evidence type="ECO:0000313" key="7">
    <source>
        <dbReference type="EMBL" id="PNY23934.1"/>
    </source>
</evidence>
<dbReference type="PANTHER" id="PTHR43303">
    <property type="entry name" value="NADPH DEHYDROGENASE C23G7.10C-RELATED"/>
    <property type="match status" value="1"/>
</dbReference>
<accession>A0A2K3Q8V4</accession>
<dbReference type="Pfam" id="PF00724">
    <property type="entry name" value="Oxidored_FMN"/>
    <property type="match status" value="2"/>
</dbReference>
<keyword evidence="4" id="KW-0521">NADP</keyword>
<keyword evidence="2" id="KW-0285">Flavoprotein</keyword>
<dbReference type="SUPFAM" id="SSF51395">
    <property type="entry name" value="FMN-linked oxidoreductases"/>
    <property type="match status" value="1"/>
</dbReference>
<dbReference type="Proteomes" id="UP000236621">
    <property type="component" value="Unassembled WGS sequence"/>
</dbReference>
<dbReference type="PANTHER" id="PTHR43303:SF4">
    <property type="entry name" value="NADPH DEHYDROGENASE C23G7.10C-RELATED"/>
    <property type="match status" value="1"/>
</dbReference>
<protein>
    <submittedName>
        <fullName evidence="7">NADPH dehydrogenase</fullName>
    </submittedName>
</protein>
<dbReference type="STRING" id="45235.A0A2K3Q8V4"/>
<evidence type="ECO:0000256" key="1">
    <source>
        <dbReference type="ARBA" id="ARBA00001917"/>
    </source>
</evidence>
<sequence>MPRFDLRNKGQAGVPFYTPAQEPAAGTAALPAAAPTLFQPLRMRGVELHNRLVVSPMCQYSADDGHLTDFHLVHLGQFALHGAGLVVVEASAVEPRGRISPQDSGLWTDSQIAPLRRIVDFVHSQNTGAGIQLAHAGRKASTLAPWISDSARRELADEAHGGWPGHVFGPSAIPFSEDHAAPRELSVDDIRGLVQSFAESAVRAVKAGFDVIEIHGAHGYLVTSFLSPLSNVRTAPGRGLGPIVTMLTDMQRRTDDYGGSFENRTRFLREVVAAVRAVVPDDMPLWLRISATEWMEHAGAPSWDLEQSIRLAKLLPAWGIDVLDVSSGGNNSQQKIARRRTYQTDLAREIRRALRADGIDLLIGTVGSIDDAEFARHVVQEGPEQSADLALSARQFLRDPQWVLNAAHKLNVPVKWPNQYHRAGPKEVRKAFL</sequence>
<reference evidence="7 8" key="1">
    <citation type="submission" date="2017-08" db="EMBL/GenBank/DDBJ databases">
        <title>Harnessing the power of phylogenomics to disentangle the directionality and signatures of interkingdom host jumping in the parasitic fungal genus Tolypocladium.</title>
        <authorList>
            <person name="Quandt C.A."/>
            <person name="Patterson W."/>
            <person name="Spatafora J.W."/>
        </authorList>
    </citation>
    <scope>NUCLEOTIDE SEQUENCE [LARGE SCALE GENOMIC DNA]</scope>
    <source>
        <strain evidence="7 8">CBS 113982</strain>
    </source>
</reference>
<keyword evidence="5" id="KW-0560">Oxidoreductase</keyword>
<dbReference type="InterPro" id="IPR001155">
    <property type="entry name" value="OxRdtase_FMN_N"/>
</dbReference>
<dbReference type="InterPro" id="IPR044152">
    <property type="entry name" value="YqjM-like"/>
</dbReference>
<evidence type="ECO:0000313" key="8">
    <source>
        <dbReference type="Proteomes" id="UP000236621"/>
    </source>
</evidence>
<dbReference type="GO" id="GO:0003959">
    <property type="term" value="F:NADPH dehydrogenase activity"/>
    <property type="evidence" value="ECO:0007669"/>
    <property type="project" value="InterPro"/>
</dbReference>
<evidence type="ECO:0000256" key="4">
    <source>
        <dbReference type="ARBA" id="ARBA00022857"/>
    </source>
</evidence>
<evidence type="ECO:0000256" key="5">
    <source>
        <dbReference type="ARBA" id="ARBA00023002"/>
    </source>
</evidence>
<comment type="caution">
    <text evidence="7">The sequence shown here is derived from an EMBL/GenBank/DDBJ whole genome shotgun (WGS) entry which is preliminary data.</text>
</comment>
<comment type="cofactor">
    <cofactor evidence="1">
        <name>FMN</name>
        <dbReference type="ChEBI" id="CHEBI:58210"/>
    </cofactor>
</comment>
<feature type="domain" description="NADH:flavin oxidoreductase/NADH oxidase N-terminal" evidence="6">
    <location>
        <begin position="37"/>
        <end position="235"/>
    </location>
</feature>
<evidence type="ECO:0000256" key="3">
    <source>
        <dbReference type="ARBA" id="ARBA00022643"/>
    </source>
</evidence>
<gene>
    <name evidence="7" type="ORF">TCAP_06135</name>
</gene>
<keyword evidence="3" id="KW-0288">FMN</keyword>
<dbReference type="GO" id="GO:0010181">
    <property type="term" value="F:FMN binding"/>
    <property type="evidence" value="ECO:0007669"/>
    <property type="project" value="InterPro"/>
</dbReference>